<dbReference type="Pfam" id="PF13668">
    <property type="entry name" value="Ferritin_2"/>
    <property type="match status" value="1"/>
</dbReference>
<dbReference type="EMBL" id="BAABDJ010000029">
    <property type="protein sequence ID" value="GAA4011833.1"/>
    <property type="molecule type" value="Genomic_DNA"/>
</dbReference>
<dbReference type="SUPFAM" id="SSF47240">
    <property type="entry name" value="Ferritin-like"/>
    <property type="match status" value="1"/>
</dbReference>
<protein>
    <recommendedName>
        <fullName evidence="3">Ferritin-like domain-containing protein</fullName>
    </recommendedName>
</protein>
<organism evidence="1 2">
    <name type="scientific">Hymenobacter fastidiosus</name>
    <dbReference type="NCBI Taxonomy" id="486264"/>
    <lineage>
        <taxon>Bacteria</taxon>
        <taxon>Pseudomonadati</taxon>
        <taxon>Bacteroidota</taxon>
        <taxon>Cytophagia</taxon>
        <taxon>Cytophagales</taxon>
        <taxon>Hymenobacteraceae</taxon>
        <taxon>Hymenobacter</taxon>
    </lineage>
</organism>
<proteinExistence type="predicted"/>
<accession>A0ABP7SI21</accession>
<comment type="caution">
    <text evidence="1">The sequence shown here is derived from an EMBL/GenBank/DDBJ whole genome shotgun (WGS) entry which is preliminary data.</text>
</comment>
<keyword evidence="2" id="KW-1185">Reference proteome</keyword>
<dbReference type="Proteomes" id="UP001500567">
    <property type="component" value="Unassembled WGS sequence"/>
</dbReference>
<evidence type="ECO:0008006" key="3">
    <source>
        <dbReference type="Google" id="ProtNLM"/>
    </source>
</evidence>
<evidence type="ECO:0000313" key="1">
    <source>
        <dbReference type="EMBL" id="GAA4011833.1"/>
    </source>
</evidence>
<gene>
    <name evidence="1" type="ORF">GCM10022408_25440</name>
</gene>
<dbReference type="RefSeq" id="WP_345073488.1">
    <property type="nucleotide sequence ID" value="NZ_BAABDJ010000029.1"/>
</dbReference>
<evidence type="ECO:0000313" key="2">
    <source>
        <dbReference type="Proteomes" id="UP001500567"/>
    </source>
</evidence>
<name>A0ABP7SI21_9BACT</name>
<dbReference type="InterPro" id="IPR009078">
    <property type="entry name" value="Ferritin-like_SF"/>
</dbReference>
<sequence>MNIFKLFATLAEVDPEAYQRLSARRSVLSSLGKLSRRAAATAVPLGLGAVLQKAYGGTTQTILDAFTLALRLEHLENEFYSQALAAGQAGTLIFAAGTRPVIQQIQGHEQAHVTFFQQQLQSSSATVPAKPNFDFTGSKNGTKPALFADVFTNFGTFLKVAQLLEDAGVRAYKGQVEFLMADNDLLQAALQIHAVEARHAAHIRGMRRALGANVRNWISKSDDSITVVGATEAVYAGEDVTVQAIPGTPVRLFPADTTPIVSGTKAQALISLGEAFDEPVTATVANQLANLFIY</sequence>
<reference evidence="2" key="1">
    <citation type="journal article" date="2019" name="Int. J. Syst. Evol. Microbiol.">
        <title>The Global Catalogue of Microorganisms (GCM) 10K type strain sequencing project: providing services to taxonomists for standard genome sequencing and annotation.</title>
        <authorList>
            <consortium name="The Broad Institute Genomics Platform"/>
            <consortium name="The Broad Institute Genome Sequencing Center for Infectious Disease"/>
            <person name="Wu L."/>
            <person name="Ma J."/>
        </authorList>
    </citation>
    <scope>NUCLEOTIDE SEQUENCE [LARGE SCALE GENOMIC DNA]</scope>
    <source>
        <strain evidence="2">JCM 17224</strain>
    </source>
</reference>